<evidence type="ECO:0000313" key="10">
    <source>
        <dbReference type="Proteomes" id="UP000613401"/>
    </source>
</evidence>
<dbReference type="SUPFAM" id="SSF47616">
    <property type="entry name" value="GST C-terminal domain-like"/>
    <property type="match status" value="1"/>
</dbReference>
<dbReference type="Gene3D" id="3.40.30.10">
    <property type="entry name" value="Glutaredoxin"/>
    <property type="match status" value="1"/>
</dbReference>
<evidence type="ECO:0000256" key="5">
    <source>
        <dbReference type="ARBA" id="ARBA00023163"/>
    </source>
</evidence>
<proteinExistence type="inferred from homology"/>
<dbReference type="InterPro" id="IPR040079">
    <property type="entry name" value="Glutathione_S-Trfase"/>
</dbReference>
<feature type="region of interest" description="Disordered" evidence="7">
    <location>
        <begin position="1"/>
        <end position="131"/>
    </location>
</feature>
<dbReference type="Pfam" id="PF04082">
    <property type="entry name" value="Fungal_trans"/>
    <property type="match status" value="1"/>
</dbReference>
<evidence type="ECO:0000313" key="9">
    <source>
        <dbReference type="EMBL" id="KAF3802953.1"/>
    </source>
</evidence>
<comment type="subcellular location">
    <subcellularLocation>
        <location evidence="1">Nucleus</location>
    </subcellularLocation>
</comment>
<dbReference type="GO" id="GO:0006351">
    <property type="term" value="P:DNA-templated transcription"/>
    <property type="evidence" value="ECO:0007669"/>
    <property type="project" value="InterPro"/>
</dbReference>
<dbReference type="EMBL" id="WVTB01000057">
    <property type="protein sequence ID" value="KAF3802953.1"/>
    <property type="molecule type" value="Genomic_DNA"/>
</dbReference>
<dbReference type="Proteomes" id="UP000613401">
    <property type="component" value="Unassembled WGS sequence"/>
</dbReference>
<comment type="caution">
    <text evidence="9">The sequence shown here is derived from an EMBL/GenBank/DDBJ whole genome shotgun (WGS) entry which is preliminary data.</text>
</comment>
<comment type="similarity">
    <text evidence="2">Belongs to the GST superfamily.</text>
</comment>
<organism evidence="9 10">
    <name type="scientific">Colletotrichum gloeosporioides</name>
    <name type="common">Anthracnose fungus</name>
    <name type="synonym">Glomerella cingulata</name>
    <dbReference type="NCBI Taxonomy" id="474922"/>
    <lineage>
        <taxon>Eukaryota</taxon>
        <taxon>Fungi</taxon>
        <taxon>Dikarya</taxon>
        <taxon>Ascomycota</taxon>
        <taxon>Pezizomycotina</taxon>
        <taxon>Sordariomycetes</taxon>
        <taxon>Hypocreomycetidae</taxon>
        <taxon>Glomerellales</taxon>
        <taxon>Glomerellaceae</taxon>
        <taxon>Colletotrichum</taxon>
        <taxon>Colletotrichum gloeosporioides species complex</taxon>
    </lineage>
</organism>
<feature type="region of interest" description="Disordered" evidence="7">
    <location>
        <begin position="666"/>
        <end position="689"/>
    </location>
</feature>
<feature type="domain" description="GST N-terminal" evidence="8">
    <location>
        <begin position="828"/>
        <end position="908"/>
    </location>
</feature>
<evidence type="ECO:0000256" key="7">
    <source>
        <dbReference type="SAM" id="MobiDB-lite"/>
    </source>
</evidence>
<dbReference type="CDD" id="cd00570">
    <property type="entry name" value="GST_N_family"/>
    <property type="match status" value="1"/>
</dbReference>
<feature type="compositionally biased region" description="Basic residues" evidence="7">
    <location>
        <begin position="43"/>
        <end position="59"/>
    </location>
</feature>
<name>A0A8H4FHY8_COLGL</name>
<dbReference type="PROSITE" id="PS50404">
    <property type="entry name" value="GST_NTER"/>
    <property type="match status" value="1"/>
</dbReference>
<dbReference type="SUPFAM" id="SSF52833">
    <property type="entry name" value="Thioredoxin-like"/>
    <property type="match status" value="1"/>
</dbReference>
<evidence type="ECO:0000256" key="3">
    <source>
        <dbReference type="ARBA" id="ARBA00022723"/>
    </source>
</evidence>
<protein>
    <submittedName>
        <fullName evidence="9">Glutathione S-transferase zeta class</fullName>
    </submittedName>
</protein>
<keyword evidence="4" id="KW-0805">Transcription regulation</keyword>
<evidence type="ECO:0000256" key="1">
    <source>
        <dbReference type="ARBA" id="ARBA00004123"/>
    </source>
</evidence>
<reference evidence="9" key="2">
    <citation type="submission" date="2020-03" db="EMBL/GenBank/DDBJ databases">
        <authorList>
            <person name="Fu F.-F."/>
            <person name="Chen J."/>
        </authorList>
    </citation>
    <scope>NUCLEOTIDE SEQUENCE</scope>
    <source>
        <strain evidence="9">Lc1</strain>
    </source>
</reference>
<accession>A0A8H4FHY8</accession>
<keyword evidence="9" id="KW-0808">Transferase</keyword>
<dbReference type="GO" id="GO:0005634">
    <property type="term" value="C:nucleus"/>
    <property type="evidence" value="ECO:0007669"/>
    <property type="project" value="UniProtKB-SubCell"/>
</dbReference>
<dbReference type="GO" id="GO:0016740">
    <property type="term" value="F:transferase activity"/>
    <property type="evidence" value="ECO:0007669"/>
    <property type="project" value="UniProtKB-KW"/>
</dbReference>
<dbReference type="PROSITE" id="PS51354">
    <property type="entry name" value="GLUTAREDOXIN_2"/>
    <property type="match status" value="1"/>
</dbReference>
<gene>
    <name evidence="9" type="ORF">GCG54_00009648</name>
</gene>
<evidence type="ECO:0000256" key="6">
    <source>
        <dbReference type="ARBA" id="ARBA00023242"/>
    </source>
</evidence>
<dbReference type="GO" id="GO:0000981">
    <property type="term" value="F:DNA-binding transcription factor activity, RNA polymerase II-specific"/>
    <property type="evidence" value="ECO:0007669"/>
    <property type="project" value="InterPro"/>
</dbReference>
<dbReference type="AlphaFoldDB" id="A0A8H4FHY8"/>
<evidence type="ECO:0000256" key="4">
    <source>
        <dbReference type="ARBA" id="ARBA00023015"/>
    </source>
</evidence>
<feature type="compositionally biased region" description="Polar residues" evidence="7">
    <location>
        <begin position="1"/>
        <end position="15"/>
    </location>
</feature>
<dbReference type="SFLD" id="SFLDG00358">
    <property type="entry name" value="Main_(cytGST)"/>
    <property type="match status" value="1"/>
</dbReference>
<dbReference type="CDD" id="cd00299">
    <property type="entry name" value="GST_C_family"/>
    <property type="match status" value="1"/>
</dbReference>
<dbReference type="InterPro" id="IPR036282">
    <property type="entry name" value="Glutathione-S-Trfase_C_sf"/>
</dbReference>
<keyword evidence="5" id="KW-0804">Transcription</keyword>
<keyword evidence="3" id="KW-0479">Metal-binding</keyword>
<dbReference type="InterPro" id="IPR036249">
    <property type="entry name" value="Thioredoxin-like_sf"/>
</dbReference>
<sequence>MSSSTPTPPDTNGANSHKRSRGGSPGADSNGKEPATDNTNVPKPKRLAFRRKSGPKRGYVKALEERLKQVETLLKTQDPPAAPAAPSAPADPSRTIPPGLDTTSSRTQQAAPNSNFNVASSNLNVPTDRDSERWRFNGESPQTQNAPAPPVDDFNFNSNMSMGMNNVGSNFTWEMIGLGLEEPLPPQETIDELAPNQRPPVALRYAIWTLACSITEKYIDLKDLFYQRARKYVEADYIKGYGEHMISVAHAQTHVLLASYEFKMMYFPRAWMSTGSAVRLCQMIGLHRLDGAGLDVKQCLPPPRDWTEREERRRTFWMAFCEDRYASIGTGWPMTVDEKDIMTNLPSSEEAFDMSRPEQTQSLQECMSPSGAGKLSSFGGIVLMACLFGRNLIHLHRPDVDDRDHDLNGEFWKRHRTMDNILLNTSLCLPTHLKLPAGLGNPNIVFTNMSIHTSTICLHQAAIFKADKNRLPASVSAESKVRCITAANEIASIMRTISHMDLSAMNPFISFCLYVAARVFVQYLKSRPDDSQTADSLRFLLSAMNALKRRNPLTESFLVQLDVDLEALAMRIPKLKSAFPRSGDSPNANGGTRGPVCDDPEGVQGIMSYRNECHFMKVGGDNGNAAAAPSIVEPELNTDGGPNSASAGSTQTYKKKPFISHYWDCRLKGRPPGTKKSDDPNKKRRNRVSRKLNLCDVKIKITEYFPGATLHDLDDGSYVPLDGVQALNGARTVLDPPGEKQLRILPATMNNLPAIGQKFWTIQRVNGHISISGIPGPHKHSLAKSDEVKKNSIQRHLVKQNQEASKSDGLKKASGRAHWTIKKHEKDSDLKLYSACYCPFSQRVWIALEAKGLAYQYCEEDPYKAPASQELLEANPRGAVPAIRQGDWACAESAVILEYLEEMDKAIPLLPTDSRLRANCRLWIDHINSRLVPAFYRLLHNHDVAQHSQYIEKLQESIKDLVLAADEEGPFFLGSSLSLVDIHFAPFALRLSRILQPLRGWTAPAPGLRWAKWLDSLENNAHVRATTSGKDIYADTVELLEIALDPDGHIGT</sequence>
<keyword evidence="6" id="KW-0539">Nucleus</keyword>
<dbReference type="Gene3D" id="1.20.1050.10">
    <property type="match status" value="1"/>
</dbReference>
<dbReference type="RefSeq" id="XP_045262112.1">
    <property type="nucleotide sequence ID" value="XM_045409588.1"/>
</dbReference>
<dbReference type="PANTHER" id="PTHR47338">
    <property type="entry name" value="ZN(II)2CYS6 TRANSCRIPTION FACTOR (EUROFUNG)-RELATED"/>
    <property type="match status" value="1"/>
</dbReference>
<evidence type="ECO:0000259" key="8">
    <source>
        <dbReference type="PROSITE" id="PS50404"/>
    </source>
</evidence>
<reference evidence="9" key="1">
    <citation type="journal article" date="2020" name="Phytopathology">
        <title>Genome sequence and comparative analysis of Colletotrichum gloeosporioides isolated from Liriodendron leaves.</title>
        <authorList>
            <person name="Fu F.F."/>
            <person name="Hao Z."/>
            <person name="Wang P."/>
            <person name="Lu Y."/>
            <person name="Xue L.J."/>
            <person name="Wei G."/>
            <person name="Tian Y."/>
            <person name="Baishi H."/>
            <person name="Xu H."/>
            <person name="Shi J."/>
            <person name="Cheng T."/>
            <person name="Wang G."/>
            <person name="Yi Y."/>
            <person name="Chen J."/>
        </authorList>
    </citation>
    <scope>NUCLEOTIDE SEQUENCE</scope>
    <source>
        <strain evidence="9">Lc1</strain>
    </source>
</reference>
<dbReference type="GO" id="GO:0008270">
    <property type="term" value="F:zinc ion binding"/>
    <property type="evidence" value="ECO:0007669"/>
    <property type="project" value="InterPro"/>
</dbReference>
<dbReference type="SFLD" id="SFLDS00019">
    <property type="entry name" value="Glutathione_Transferase_(cytos"/>
    <property type="match status" value="1"/>
</dbReference>
<dbReference type="CDD" id="cd12148">
    <property type="entry name" value="fungal_TF_MHR"/>
    <property type="match status" value="1"/>
</dbReference>
<dbReference type="PANTHER" id="PTHR47338:SF10">
    <property type="entry name" value="TRANSCRIPTION FACTOR DOMAIN-CONTAINING PROTEIN-RELATED"/>
    <property type="match status" value="1"/>
</dbReference>
<feature type="compositionally biased region" description="Polar residues" evidence="7">
    <location>
        <begin position="101"/>
        <end position="125"/>
    </location>
</feature>
<dbReference type="GeneID" id="69016781"/>
<dbReference type="SMART" id="SM00906">
    <property type="entry name" value="Fungal_trans"/>
    <property type="match status" value="1"/>
</dbReference>
<dbReference type="Pfam" id="PF13417">
    <property type="entry name" value="GST_N_3"/>
    <property type="match status" value="1"/>
</dbReference>
<evidence type="ECO:0000256" key="2">
    <source>
        <dbReference type="ARBA" id="ARBA00007409"/>
    </source>
</evidence>
<dbReference type="InterPro" id="IPR050815">
    <property type="entry name" value="TF_fung"/>
</dbReference>
<feature type="compositionally biased region" description="Low complexity" evidence="7">
    <location>
        <begin position="84"/>
        <end position="93"/>
    </location>
</feature>
<dbReference type="GO" id="GO:0003677">
    <property type="term" value="F:DNA binding"/>
    <property type="evidence" value="ECO:0007669"/>
    <property type="project" value="InterPro"/>
</dbReference>
<dbReference type="InterPro" id="IPR007219">
    <property type="entry name" value="XnlR_reg_dom"/>
</dbReference>
<keyword evidence="10" id="KW-1185">Reference proteome</keyword>
<dbReference type="InterPro" id="IPR004045">
    <property type="entry name" value="Glutathione_S-Trfase_N"/>
</dbReference>